<proteinExistence type="inferred from homology"/>
<evidence type="ECO:0000256" key="1">
    <source>
        <dbReference type="ARBA" id="ARBA00004141"/>
    </source>
</evidence>
<accession>A0ABP7NDJ3</accession>
<organism evidence="7 8">
    <name type="scientific">Litoribacillus peritrichatus</name>
    <dbReference type="NCBI Taxonomy" id="718191"/>
    <lineage>
        <taxon>Bacteria</taxon>
        <taxon>Pseudomonadati</taxon>
        <taxon>Pseudomonadota</taxon>
        <taxon>Gammaproteobacteria</taxon>
        <taxon>Oceanospirillales</taxon>
        <taxon>Oceanospirillaceae</taxon>
        <taxon>Litoribacillus</taxon>
    </lineage>
</organism>
<evidence type="ECO:0000256" key="3">
    <source>
        <dbReference type="ARBA" id="ARBA00022692"/>
    </source>
</evidence>
<name>A0ABP7NDJ3_9GAMM</name>
<comment type="subcellular location">
    <subcellularLocation>
        <location evidence="1">Membrane</location>
        <topology evidence="1">Multi-pass membrane protein</topology>
    </subcellularLocation>
</comment>
<evidence type="ECO:0000313" key="8">
    <source>
        <dbReference type="Proteomes" id="UP001501565"/>
    </source>
</evidence>
<dbReference type="RefSeq" id="WP_344800717.1">
    <property type="nucleotide sequence ID" value="NZ_BAABBN010000017.1"/>
</dbReference>
<feature type="transmembrane region" description="Helical" evidence="6">
    <location>
        <begin position="252"/>
        <end position="272"/>
    </location>
</feature>
<evidence type="ECO:0000256" key="4">
    <source>
        <dbReference type="ARBA" id="ARBA00022989"/>
    </source>
</evidence>
<feature type="transmembrane region" description="Helical" evidence="6">
    <location>
        <begin position="284"/>
        <end position="305"/>
    </location>
</feature>
<reference evidence="8" key="1">
    <citation type="journal article" date="2019" name="Int. J. Syst. Evol. Microbiol.">
        <title>The Global Catalogue of Microorganisms (GCM) 10K type strain sequencing project: providing services to taxonomists for standard genome sequencing and annotation.</title>
        <authorList>
            <consortium name="The Broad Institute Genomics Platform"/>
            <consortium name="The Broad Institute Genome Sequencing Center for Infectious Disease"/>
            <person name="Wu L."/>
            <person name="Ma J."/>
        </authorList>
    </citation>
    <scope>NUCLEOTIDE SEQUENCE [LARGE SCALE GENOMIC DNA]</scope>
    <source>
        <strain evidence="8">JCM 17551</strain>
    </source>
</reference>
<feature type="transmembrane region" description="Helical" evidence="6">
    <location>
        <begin position="208"/>
        <end position="231"/>
    </location>
</feature>
<dbReference type="Proteomes" id="UP001501565">
    <property type="component" value="Unassembled WGS sequence"/>
</dbReference>
<dbReference type="CDD" id="cd13136">
    <property type="entry name" value="MATE_DinF_like"/>
    <property type="match status" value="1"/>
</dbReference>
<dbReference type="InterPro" id="IPR002528">
    <property type="entry name" value="MATE_fam"/>
</dbReference>
<feature type="transmembrane region" description="Helical" evidence="6">
    <location>
        <begin position="99"/>
        <end position="124"/>
    </location>
</feature>
<dbReference type="PANTHER" id="PTHR42893">
    <property type="entry name" value="PROTEIN DETOXIFICATION 44, CHLOROPLASTIC-RELATED"/>
    <property type="match status" value="1"/>
</dbReference>
<feature type="transmembrane region" description="Helical" evidence="6">
    <location>
        <begin position="178"/>
        <end position="202"/>
    </location>
</feature>
<sequence>MSSSNPSQTEPSETPAPVNLHRRLWLLAWPMMLSNITVPLLGLVDTAVLGHLEESKYLAGVALGTTLFTSVFWLFGFLRMGTCGMTAQAVGSQNTPRILQLLLSSGWLAVFIGLLLVLLSPLWMPLGLSLLAGNDATSNHEIYLQATLYAQWRILGAPFVLLNYAIIGWFVGRQNTKIPLYMLVVANLINILLDLILVIGFGMNVEGVALATLSADISATLLGGTFILYHYRDEFQKIHRWLPHLKTLKEMVFINRYIFVRTGTLLFTFALFTAQGARIGEETLAANAVLLTFLLLISNALDGFAHGAEALVGEACGQKNHGKVVNVIRVCLIWSAISALILTLAFFLGGSLLISWLTDLSHIRALANQYLPWLAAMPLIGVWCYTYDGVFIGSTKVQAMQNIMLVSTFLIFLPLIGFSQYLGLNQYFGFSQSEQWQNHGLWLAMSAFIAARSLGMALCSRHYSKHRQWFS</sequence>
<feature type="transmembrane region" description="Helical" evidence="6">
    <location>
        <begin position="152"/>
        <end position="171"/>
    </location>
</feature>
<evidence type="ECO:0000256" key="2">
    <source>
        <dbReference type="ARBA" id="ARBA00010199"/>
    </source>
</evidence>
<comment type="caution">
    <text evidence="7">The sequence shown here is derived from an EMBL/GenBank/DDBJ whole genome shotgun (WGS) entry which is preliminary data.</text>
</comment>
<protein>
    <submittedName>
        <fullName evidence="7">MATE family efflux transporter DinF</fullName>
    </submittedName>
</protein>
<dbReference type="NCBIfam" id="TIGR00797">
    <property type="entry name" value="matE"/>
    <property type="match status" value="1"/>
</dbReference>
<dbReference type="Pfam" id="PF01554">
    <property type="entry name" value="MatE"/>
    <property type="match status" value="2"/>
</dbReference>
<gene>
    <name evidence="7" type="primary">dinF</name>
    <name evidence="7" type="ORF">GCM10022277_42890</name>
</gene>
<feature type="transmembrane region" description="Helical" evidence="6">
    <location>
        <begin position="370"/>
        <end position="391"/>
    </location>
</feature>
<keyword evidence="5 6" id="KW-0472">Membrane</keyword>
<keyword evidence="8" id="KW-1185">Reference proteome</keyword>
<comment type="similarity">
    <text evidence="2">Belongs to the multi antimicrobial extrusion (MATE) (TC 2.A.66.1) family.</text>
</comment>
<dbReference type="EMBL" id="BAABBN010000017">
    <property type="protein sequence ID" value="GAA3942485.1"/>
    <property type="molecule type" value="Genomic_DNA"/>
</dbReference>
<feature type="transmembrane region" description="Helical" evidence="6">
    <location>
        <begin position="24"/>
        <end position="44"/>
    </location>
</feature>
<feature type="transmembrane region" description="Helical" evidence="6">
    <location>
        <begin position="326"/>
        <end position="358"/>
    </location>
</feature>
<feature type="transmembrane region" description="Helical" evidence="6">
    <location>
        <begin position="403"/>
        <end position="421"/>
    </location>
</feature>
<evidence type="ECO:0000256" key="6">
    <source>
        <dbReference type="SAM" id="Phobius"/>
    </source>
</evidence>
<keyword evidence="3 6" id="KW-0812">Transmembrane</keyword>
<feature type="transmembrane region" description="Helical" evidence="6">
    <location>
        <begin position="56"/>
        <end position="78"/>
    </location>
</feature>
<evidence type="ECO:0000313" key="7">
    <source>
        <dbReference type="EMBL" id="GAA3942485.1"/>
    </source>
</evidence>
<dbReference type="PANTHER" id="PTHR42893:SF46">
    <property type="entry name" value="PROTEIN DETOXIFICATION 44, CHLOROPLASTIC"/>
    <property type="match status" value="1"/>
</dbReference>
<feature type="transmembrane region" description="Helical" evidence="6">
    <location>
        <begin position="441"/>
        <end position="459"/>
    </location>
</feature>
<evidence type="ECO:0000256" key="5">
    <source>
        <dbReference type="ARBA" id="ARBA00023136"/>
    </source>
</evidence>
<dbReference type="InterPro" id="IPR044644">
    <property type="entry name" value="DinF-like"/>
</dbReference>
<keyword evidence="4 6" id="KW-1133">Transmembrane helix</keyword>